<gene>
    <name evidence="1" type="ORF">WBA_LOCUS11750</name>
</gene>
<name>A0A3P7EWW9_WUCBA</name>
<dbReference type="OrthoDB" id="2505895at2759"/>
<protein>
    <recommendedName>
        <fullName evidence="3">PDZ domain-containing protein</fullName>
    </recommendedName>
</protein>
<dbReference type="OMA" id="LMEVFIT"/>
<evidence type="ECO:0000313" key="2">
    <source>
        <dbReference type="Proteomes" id="UP000270924"/>
    </source>
</evidence>
<accession>A0A3P7EWW9</accession>
<dbReference type="EMBL" id="UYWW01012445">
    <property type="protein sequence ID" value="VDM21144.1"/>
    <property type="molecule type" value="Genomic_DNA"/>
</dbReference>
<dbReference type="InterPro" id="IPR036034">
    <property type="entry name" value="PDZ_sf"/>
</dbReference>
<dbReference type="Proteomes" id="UP000270924">
    <property type="component" value="Unassembled WGS sequence"/>
</dbReference>
<reference evidence="1 2" key="1">
    <citation type="submission" date="2018-11" db="EMBL/GenBank/DDBJ databases">
        <authorList>
            <consortium name="Pathogen Informatics"/>
        </authorList>
    </citation>
    <scope>NUCLEOTIDE SEQUENCE [LARGE SCALE GENOMIC DNA]</scope>
</reference>
<dbReference type="InParanoid" id="A0A3P7EWW9"/>
<keyword evidence="2" id="KW-1185">Reference proteome</keyword>
<evidence type="ECO:0000313" key="1">
    <source>
        <dbReference type="EMBL" id="VDM21144.1"/>
    </source>
</evidence>
<dbReference type="SUPFAM" id="SSF50156">
    <property type="entry name" value="PDZ domain-like"/>
    <property type="match status" value="1"/>
</dbReference>
<proteinExistence type="predicted"/>
<dbReference type="Gene3D" id="2.30.42.10">
    <property type="match status" value="1"/>
</dbReference>
<dbReference type="AlphaFoldDB" id="A0A3P7EWW9"/>
<sequence length="128" mass="14049">MIGKMADAAVAISSPSSFHVLKNLPKLSLPALAPVQVNVRTVTLRRNISGDFDFVVRRTQIPDKQGKLHAVAFVEPVTFRDGPPRPNDIRYGLLPGDQLLRINGTSIDVLSRNDLSTLMESYVIESPV</sequence>
<organism evidence="1 2">
    <name type="scientific">Wuchereria bancrofti</name>
    <dbReference type="NCBI Taxonomy" id="6293"/>
    <lineage>
        <taxon>Eukaryota</taxon>
        <taxon>Metazoa</taxon>
        <taxon>Ecdysozoa</taxon>
        <taxon>Nematoda</taxon>
        <taxon>Chromadorea</taxon>
        <taxon>Rhabditida</taxon>
        <taxon>Spirurina</taxon>
        <taxon>Spiruromorpha</taxon>
        <taxon>Filarioidea</taxon>
        <taxon>Onchocercidae</taxon>
        <taxon>Wuchereria</taxon>
    </lineage>
</organism>
<evidence type="ECO:0008006" key="3">
    <source>
        <dbReference type="Google" id="ProtNLM"/>
    </source>
</evidence>